<name>A0A9X1YES4_9PROT</name>
<dbReference type="GO" id="GO:0016787">
    <property type="term" value="F:hydrolase activity"/>
    <property type="evidence" value="ECO:0007669"/>
    <property type="project" value="InterPro"/>
</dbReference>
<feature type="domain" description="Amidohydrolase-related" evidence="1">
    <location>
        <begin position="5"/>
        <end position="256"/>
    </location>
</feature>
<dbReference type="EMBL" id="JALPRX010000144">
    <property type="protein sequence ID" value="MCK8787775.1"/>
    <property type="molecule type" value="Genomic_DNA"/>
</dbReference>
<gene>
    <name evidence="2" type="ORF">M0638_25800</name>
</gene>
<dbReference type="SUPFAM" id="SSF51556">
    <property type="entry name" value="Metallo-dependent hydrolases"/>
    <property type="match status" value="1"/>
</dbReference>
<evidence type="ECO:0000259" key="1">
    <source>
        <dbReference type="Pfam" id="PF04909"/>
    </source>
</evidence>
<dbReference type="InterPro" id="IPR052358">
    <property type="entry name" value="Aro_Compnd_Degr_Hydrolases"/>
</dbReference>
<dbReference type="PANTHER" id="PTHR35563:SF2">
    <property type="entry name" value="BARREL METAL-DEPENDENT HYDROLASE, PUTATIVE (AFU_ORTHOLOGUE AFUA_1G16240)-RELATED"/>
    <property type="match status" value="1"/>
</dbReference>
<accession>A0A9X1YES4</accession>
<evidence type="ECO:0000313" key="2">
    <source>
        <dbReference type="EMBL" id="MCK8787775.1"/>
    </source>
</evidence>
<dbReference type="PANTHER" id="PTHR35563">
    <property type="entry name" value="BARREL METAL-DEPENDENT HYDROLASE, PUTATIVE (AFU_ORTHOLOGUE AFUA_1G16240)-RELATED"/>
    <property type="match status" value="1"/>
</dbReference>
<reference evidence="2" key="1">
    <citation type="submission" date="2022-04" db="EMBL/GenBank/DDBJ databases">
        <title>Roseomonas acroporae sp. nov., isolated from coral Acropora digitifera.</title>
        <authorList>
            <person name="Sun H."/>
        </authorList>
    </citation>
    <scope>NUCLEOTIDE SEQUENCE</scope>
    <source>
        <strain evidence="2">NAR14</strain>
    </source>
</reference>
<dbReference type="InterPro" id="IPR032466">
    <property type="entry name" value="Metal_Hydrolase"/>
</dbReference>
<dbReference type="InterPro" id="IPR006680">
    <property type="entry name" value="Amidohydro-rel"/>
</dbReference>
<dbReference type="Proteomes" id="UP001139516">
    <property type="component" value="Unassembled WGS sequence"/>
</dbReference>
<keyword evidence="3" id="KW-1185">Reference proteome</keyword>
<protein>
    <submittedName>
        <fullName evidence="2">Amidohydrolase family protein</fullName>
    </submittedName>
</protein>
<proteinExistence type="predicted"/>
<dbReference type="Pfam" id="PF04909">
    <property type="entry name" value="Amidohydro_2"/>
    <property type="match status" value="1"/>
</dbReference>
<evidence type="ECO:0000313" key="3">
    <source>
        <dbReference type="Proteomes" id="UP001139516"/>
    </source>
</evidence>
<dbReference type="AlphaFoldDB" id="A0A9X1YES4"/>
<comment type="caution">
    <text evidence="2">The sequence shown here is derived from an EMBL/GenBank/DDBJ whole genome shotgun (WGS) entry which is preliminary data.</text>
</comment>
<sequence length="271" mass="28737">MHVFDPRVPAVPGAPVRHGAATVAEYRRVQRALGTTRCVVVQPSLYGLDNTATLAALADFGEAARAVVVIDPATPEAALARLHGLGVRGVRINLVQAGALTWAQARALAPRLAALGWHLQFHLTPEALLAAGDALADMPCRVVLDHLARLTDAPAHREALTAVRRLLDGGRCWVKLSAPYLVSRAGPPGFGDVLGVARTLAAAAPERMLWASDWPHATEPRKPDDAALLDLLPAWCPEPGMPARVLVANPAELYGFPVADDRPAAPAMEPR</sequence>
<dbReference type="RefSeq" id="WP_248669824.1">
    <property type="nucleotide sequence ID" value="NZ_JALPRX010000144.1"/>
</dbReference>
<organism evidence="2 3">
    <name type="scientific">Roseomonas acroporae</name>
    <dbReference type="NCBI Taxonomy" id="2937791"/>
    <lineage>
        <taxon>Bacteria</taxon>
        <taxon>Pseudomonadati</taxon>
        <taxon>Pseudomonadota</taxon>
        <taxon>Alphaproteobacteria</taxon>
        <taxon>Acetobacterales</taxon>
        <taxon>Roseomonadaceae</taxon>
        <taxon>Roseomonas</taxon>
    </lineage>
</organism>
<dbReference type="Gene3D" id="3.20.20.140">
    <property type="entry name" value="Metal-dependent hydrolases"/>
    <property type="match status" value="1"/>
</dbReference>